<evidence type="ECO:0000256" key="5">
    <source>
        <dbReference type="PROSITE-ProRule" id="PRU00169"/>
    </source>
</evidence>
<keyword evidence="2" id="KW-0067">ATP-binding</keyword>
<dbReference type="Gene3D" id="1.10.8.60">
    <property type="match status" value="1"/>
</dbReference>
<evidence type="ECO:0000259" key="7">
    <source>
        <dbReference type="PROSITE" id="PS50110"/>
    </source>
</evidence>
<dbReference type="SMART" id="SM00382">
    <property type="entry name" value="AAA"/>
    <property type="match status" value="1"/>
</dbReference>
<dbReference type="Pfam" id="PF25601">
    <property type="entry name" value="AAA_lid_14"/>
    <property type="match status" value="1"/>
</dbReference>
<dbReference type="InterPro" id="IPR002197">
    <property type="entry name" value="HTH_Fis"/>
</dbReference>
<dbReference type="PANTHER" id="PTHR32071:SF57">
    <property type="entry name" value="C4-DICARBOXYLATE TRANSPORT TRANSCRIPTIONAL REGULATORY PROTEIN DCTD"/>
    <property type="match status" value="1"/>
</dbReference>
<dbReference type="InterPro" id="IPR009057">
    <property type="entry name" value="Homeodomain-like_sf"/>
</dbReference>
<dbReference type="GO" id="GO:0000160">
    <property type="term" value="P:phosphorelay signal transduction system"/>
    <property type="evidence" value="ECO:0007669"/>
    <property type="project" value="InterPro"/>
</dbReference>
<dbReference type="FunFam" id="3.40.50.300:FF:000006">
    <property type="entry name" value="DNA-binding transcriptional regulator NtrC"/>
    <property type="match status" value="1"/>
</dbReference>
<keyword evidence="5" id="KW-0597">Phosphoprotein</keyword>
<proteinExistence type="predicted"/>
<dbReference type="InterPro" id="IPR025662">
    <property type="entry name" value="Sigma_54_int_dom_ATP-bd_1"/>
</dbReference>
<evidence type="ECO:0000256" key="4">
    <source>
        <dbReference type="ARBA" id="ARBA00023163"/>
    </source>
</evidence>
<dbReference type="InterPro" id="IPR011006">
    <property type="entry name" value="CheY-like_superfamily"/>
</dbReference>
<dbReference type="PRINTS" id="PR01590">
    <property type="entry name" value="HTHFIS"/>
</dbReference>
<dbReference type="GO" id="GO:0006355">
    <property type="term" value="P:regulation of DNA-templated transcription"/>
    <property type="evidence" value="ECO:0007669"/>
    <property type="project" value="InterPro"/>
</dbReference>
<dbReference type="CDD" id="cd00009">
    <property type="entry name" value="AAA"/>
    <property type="match status" value="1"/>
</dbReference>
<dbReference type="InterPro" id="IPR025943">
    <property type="entry name" value="Sigma_54_int_dom_ATP-bd_2"/>
</dbReference>
<dbReference type="PROSITE" id="PS00675">
    <property type="entry name" value="SIGMA54_INTERACT_1"/>
    <property type="match status" value="1"/>
</dbReference>
<dbReference type="InterPro" id="IPR027417">
    <property type="entry name" value="P-loop_NTPase"/>
</dbReference>
<evidence type="ECO:0000256" key="2">
    <source>
        <dbReference type="ARBA" id="ARBA00022840"/>
    </source>
</evidence>
<name>A0A501W6Y5_9BACT</name>
<evidence type="ECO:0000256" key="3">
    <source>
        <dbReference type="ARBA" id="ARBA00023015"/>
    </source>
</evidence>
<dbReference type="Pfam" id="PF00158">
    <property type="entry name" value="Sigma54_activat"/>
    <property type="match status" value="1"/>
</dbReference>
<dbReference type="Pfam" id="PF02954">
    <property type="entry name" value="HTH_8"/>
    <property type="match status" value="1"/>
</dbReference>
<evidence type="ECO:0000256" key="1">
    <source>
        <dbReference type="ARBA" id="ARBA00022741"/>
    </source>
</evidence>
<comment type="caution">
    <text evidence="8">The sequence shown here is derived from an EMBL/GenBank/DDBJ whole genome shotgun (WGS) entry which is preliminary data.</text>
</comment>
<evidence type="ECO:0000313" key="8">
    <source>
        <dbReference type="EMBL" id="TPE43051.1"/>
    </source>
</evidence>
<accession>A0A501W6Y5</accession>
<evidence type="ECO:0000313" key="9">
    <source>
        <dbReference type="Proteomes" id="UP000316727"/>
    </source>
</evidence>
<dbReference type="Pfam" id="PF00072">
    <property type="entry name" value="Response_reg"/>
    <property type="match status" value="1"/>
</dbReference>
<dbReference type="AlphaFoldDB" id="A0A501W6Y5"/>
<dbReference type="Gene3D" id="3.40.50.300">
    <property type="entry name" value="P-loop containing nucleotide triphosphate hydrolases"/>
    <property type="match status" value="1"/>
</dbReference>
<dbReference type="RefSeq" id="WP_140622464.1">
    <property type="nucleotide sequence ID" value="NZ_VFRQ01000008.1"/>
</dbReference>
<dbReference type="PROSITE" id="PS50110">
    <property type="entry name" value="RESPONSE_REGULATORY"/>
    <property type="match status" value="1"/>
</dbReference>
<dbReference type="InterPro" id="IPR003593">
    <property type="entry name" value="AAA+_ATPase"/>
</dbReference>
<keyword evidence="3" id="KW-0805">Transcription regulation</keyword>
<dbReference type="SUPFAM" id="SSF52540">
    <property type="entry name" value="P-loop containing nucleoside triphosphate hydrolases"/>
    <property type="match status" value="1"/>
</dbReference>
<dbReference type="PROSITE" id="PS50045">
    <property type="entry name" value="SIGMA54_INTERACT_4"/>
    <property type="match status" value="1"/>
</dbReference>
<sequence>MILIIDDDIAVRASLGLLLKQNGYKTKEAATPQEALQLAAQHSFELVIMDMNFSIDTTGHDGLDLLGKFKGLYPKLPVILITGWGSISLAVEGMRLGAADFITKPWSNEYLLQAVRTALSLSQEPQEETSGGLSRKKLDQQFDFGNIVGQDPQLLQILKKIGQIAPTDASVLIEGESGTGKELIAEAIHRNSLRKSQPFVKVNLGGISSTLFESEMFGHRRGAFTDAKSDRVGRFELANKGTIFLDEIGELDLNSQVKLLRVLQDRTYEVLGDSRSRKLDIRVVCATNKNLAKLVEEGKFREDLYYRINLIKVKLPSLHERPEDVPLLVQYFVSNLKKTYNHPELEVSQRALQWLKELPLPGNIRELKNLVERTVLVAERDVLQAEDFQAQAQQSPAKPGDKSLPAVGTMTLEEIEASMIKKSMDFYHNNISKVARALGLSRAALYRRLDKFNIPYDAAD</sequence>
<keyword evidence="4" id="KW-0804">Transcription</keyword>
<keyword evidence="9" id="KW-1185">Reference proteome</keyword>
<dbReference type="GO" id="GO:0005524">
    <property type="term" value="F:ATP binding"/>
    <property type="evidence" value="ECO:0007669"/>
    <property type="project" value="UniProtKB-KW"/>
</dbReference>
<dbReference type="EMBL" id="VFRQ01000008">
    <property type="protein sequence ID" value="TPE43051.1"/>
    <property type="molecule type" value="Genomic_DNA"/>
</dbReference>
<feature type="domain" description="Response regulatory" evidence="7">
    <location>
        <begin position="1"/>
        <end position="119"/>
    </location>
</feature>
<feature type="domain" description="Sigma-54 factor interaction" evidence="6">
    <location>
        <begin position="147"/>
        <end position="376"/>
    </location>
</feature>
<dbReference type="Proteomes" id="UP000316727">
    <property type="component" value="Unassembled WGS sequence"/>
</dbReference>
<dbReference type="OrthoDB" id="9782110at2"/>
<reference evidence="8 9" key="1">
    <citation type="submission" date="2019-06" db="EMBL/GenBank/DDBJ databases">
        <title>A novel bacterium of genus Pontibacter, isolated from marine sediment.</title>
        <authorList>
            <person name="Huang H."/>
            <person name="Mo K."/>
            <person name="Hu Y."/>
        </authorList>
    </citation>
    <scope>NUCLEOTIDE SEQUENCE [LARGE SCALE GENOMIC DNA]</scope>
    <source>
        <strain evidence="8 9">HB172049</strain>
    </source>
</reference>
<feature type="modified residue" description="4-aspartylphosphate" evidence="5">
    <location>
        <position position="50"/>
    </location>
</feature>
<dbReference type="PROSITE" id="PS00676">
    <property type="entry name" value="SIGMA54_INTERACT_2"/>
    <property type="match status" value="1"/>
</dbReference>
<dbReference type="Gene3D" id="1.10.10.60">
    <property type="entry name" value="Homeodomain-like"/>
    <property type="match status" value="1"/>
</dbReference>
<dbReference type="SMART" id="SM00448">
    <property type="entry name" value="REC"/>
    <property type="match status" value="1"/>
</dbReference>
<dbReference type="SUPFAM" id="SSF46689">
    <property type="entry name" value="Homeodomain-like"/>
    <property type="match status" value="1"/>
</dbReference>
<evidence type="ECO:0000259" key="6">
    <source>
        <dbReference type="PROSITE" id="PS50045"/>
    </source>
</evidence>
<gene>
    <name evidence="8" type="ORF">FJM65_15530</name>
</gene>
<dbReference type="Gene3D" id="3.40.50.2300">
    <property type="match status" value="1"/>
</dbReference>
<dbReference type="InterPro" id="IPR058031">
    <property type="entry name" value="AAA_lid_NorR"/>
</dbReference>
<dbReference type="GO" id="GO:0043565">
    <property type="term" value="F:sequence-specific DNA binding"/>
    <property type="evidence" value="ECO:0007669"/>
    <property type="project" value="InterPro"/>
</dbReference>
<organism evidence="8 9">
    <name type="scientific">Pontibacter mangrovi</name>
    <dbReference type="NCBI Taxonomy" id="2589816"/>
    <lineage>
        <taxon>Bacteria</taxon>
        <taxon>Pseudomonadati</taxon>
        <taxon>Bacteroidota</taxon>
        <taxon>Cytophagia</taxon>
        <taxon>Cytophagales</taxon>
        <taxon>Hymenobacteraceae</taxon>
        <taxon>Pontibacter</taxon>
    </lineage>
</organism>
<dbReference type="InterPro" id="IPR001789">
    <property type="entry name" value="Sig_transdc_resp-reg_receiver"/>
</dbReference>
<dbReference type="InterPro" id="IPR002078">
    <property type="entry name" value="Sigma_54_int"/>
</dbReference>
<protein>
    <submittedName>
        <fullName evidence="8">Sigma-54-dependent Fis family transcriptional regulator</fullName>
    </submittedName>
</protein>
<dbReference type="PANTHER" id="PTHR32071">
    <property type="entry name" value="TRANSCRIPTIONAL REGULATORY PROTEIN"/>
    <property type="match status" value="1"/>
</dbReference>
<keyword evidence="1" id="KW-0547">Nucleotide-binding</keyword>
<dbReference type="SUPFAM" id="SSF52172">
    <property type="entry name" value="CheY-like"/>
    <property type="match status" value="1"/>
</dbReference>